<dbReference type="Pfam" id="PF25164">
    <property type="entry name" value="CoiA_N"/>
    <property type="match status" value="1"/>
</dbReference>
<dbReference type="AlphaFoldDB" id="A0A2A2K534"/>
<protein>
    <recommendedName>
        <fullName evidence="1">Competence protein CoiA-like N-terminal domain-containing protein</fullName>
    </recommendedName>
</protein>
<keyword evidence="3" id="KW-1185">Reference proteome</keyword>
<gene>
    <name evidence="2" type="ORF">WR25_26015</name>
</gene>
<sequence length="368" mass="41261">MDHQALSEPAMKALPQRQLAIPFVLDRHHRHHDVDTLNLRDIHALPDGRHAFRCAACLEPVGVRAGVIRQPFFAHFPDDDATPPCPWRTNITPAAFHGRNPTGDDGKWHIDAQCQIMTILEAMGCHPARNASAHTPSGLRKPDIAVTIDRQLVHFEVQASPTSAWCAERRIDRDHDHRAVTIWIVSADAFDTAVDAGTLPTWVDTLAAMGNGQIWLWNDDCYNKSRNAGRLNMLRSTIDKPGTIEPASFPDDLPRLLPVAVRRSHAGRTRLQYPNCVPIDDRGRDNLSHLRRMLADELKIIADRLGQSFRFNYAIACINTPVPSYRIADGERHDDLRRWFDRQPRLHLATINEPTASGPPRPMGGAGL</sequence>
<proteinExistence type="predicted"/>
<dbReference type="InterPro" id="IPR057253">
    <property type="entry name" value="CoiA-like_N"/>
</dbReference>
<name>A0A2A2K534_9BILA</name>
<dbReference type="EMBL" id="LIAE01009663">
    <property type="protein sequence ID" value="PAV68909.1"/>
    <property type="molecule type" value="Genomic_DNA"/>
</dbReference>
<organism evidence="2 3">
    <name type="scientific">Diploscapter pachys</name>
    <dbReference type="NCBI Taxonomy" id="2018661"/>
    <lineage>
        <taxon>Eukaryota</taxon>
        <taxon>Metazoa</taxon>
        <taxon>Ecdysozoa</taxon>
        <taxon>Nematoda</taxon>
        <taxon>Chromadorea</taxon>
        <taxon>Rhabditida</taxon>
        <taxon>Rhabditina</taxon>
        <taxon>Rhabditomorpha</taxon>
        <taxon>Rhabditoidea</taxon>
        <taxon>Rhabditidae</taxon>
        <taxon>Diploscapter</taxon>
    </lineage>
</organism>
<comment type="caution">
    <text evidence="2">The sequence shown here is derived from an EMBL/GenBank/DDBJ whole genome shotgun (WGS) entry which is preliminary data.</text>
</comment>
<reference evidence="2 3" key="1">
    <citation type="journal article" date="2017" name="Curr. Biol.">
        <title>Genome architecture and evolution of a unichromosomal asexual nematode.</title>
        <authorList>
            <person name="Fradin H."/>
            <person name="Zegar C."/>
            <person name="Gutwein M."/>
            <person name="Lucas J."/>
            <person name="Kovtun M."/>
            <person name="Corcoran D."/>
            <person name="Baugh L.R."/>
            <person name="Kiontke K."/>
            <person name="Gunsalus K."/>
            <person name="Fitch D.H."/>
            <person name="Piano F."/>
        </authorList>
    </citation>
    <scope>NUCLEOTIDE SEQUENCE [LARGE SCALE GENOMIC DNA]</scope>
    <source>
        <strain evidence="2">PF1309</strain>
    </source>
</reference>
<dbReference type="Proteomes" id="UP000218231">
    <property type="component" value="Unassembled WGS sequence"/>
</dbReference>
<feature type="domain" description="Competence protein CoiA-like N-terminal" evidence="1">
    <location>
        <begin position="42"/>
        <end position="79"/>
    </location>
</feature>
<evidence type="ECO:0000313" key="3">
    <source>
        <dbReference type="Proteomes" id="UP000218231"/>
    </source>
</evidence>
<evidence type="ECO:0000313" key="2">
    <source>
        <dbReference type="EMBL" id="PAV68909.1"/>
    </source>
</evidence>
<accession>A0A2A2K534</accession>
<evidence type="ECO:0000259" key="1">
    <source>
        <dbReference type="Pfam" id="PF25164"/>
    </source>
</evidence>